<gene>
    <name evidence="1" type="ORF">NLG97_g1185</name>
</gene>
<accession>A0ACC1R5S6</accession>
<name>A0ACC1R5S6_9HYPO</name>
<reference evidence="1" key="1">
    <citation type="submission" date="2022-07" db="EMBL/GenBank/DDBJ databases">
        <title>Genome Sequence of Lecanicillium saksenae.</title>
        <authorList>
            <person name="Buettner E."/>
        </authorList>
    </citation>
    <scope>NUCLEOTIDE SEQUENCE</scope>
    <source>
        <strain evidence="1">VT-O1</strain>
    </source>
</reference>
<evidence type="ECO:0000313" key="1">
    <source>
        <dbReference type="EMBL" id="KAJ3498355.1"/>
    </source>
</evidence>
<comment type="caution">
    <text evidence="1">The sequence shown here is derived from an EMBL/GenBank/DDBJ whole genome shotgun (WGS) entry which is preliminary data.</text>
</comment>
<proteinExistence type="predicted"/>
<dbReference type="Proteomes" id="UP001148737">
    <property type="component" value="Unassembled WGS sequence"/>
</dbReference>
<keyword evidence="2" id="KW-1185">Reference proteome</keyword>
<sequence length="613" mass="68378">MLYAMASLSSVWRKLSDSQLLNNTSTCPGRDPSAKVGRAPHEGMNAVLATVGSLSPLSQLLLFVYELFGERVGIDPPTLLAAVGFIWAFSKLLQQAYSVIESIIQRYLTSSIHITEDDQLYDYVMKFMSQHLAVQNTRRLTAETAYQGAWDTDGETPTTTFFCAAGGDADGSSAQYLNYSQQAVQTPPRFTPSHGQTVFRHKGRYFWFGRFKETFGDMSGYGLMKDIESISVSCYGRSTKPIKDLLEHSKALYWEELSQKTTIYRPRAKEMRRDYGIWQQVARRPVRPLQTVVLDNKKKHDILRDMNEYLHPTAPWWYASRGIPLRRGYLFHGPPGTGKTSFSFALAGIFGIDIYVISLQDGSITEEDLSTLFIKLPRRCVVLLEDIDSAGIHRDGKLSSYQEKNVGASEHLNTSFGENDAKDVEHVSSDCESSYQVESDTLSRSSRGAGSTRQDKSGRSGISLSGLLNAIDGVASHEGRILIMTTNTPESLDSALVRPGRVDMQVRFTMATQLQTQELFQRMYEPPTSLEPGKLATATDVEARRGNGLDAVLSAIAREAYCIDVNIARLSDMASEFAKQIPEEKFSPAEIQGFLLRRKKKSPQRFTRCSGMG</sequence>
<dbReference type="EMBL" id="JANAKD010000055">
    <property type="protein sequence ID" value="KAJ3498355.1"/>
    <property type="molecule type" value="Genomic_DNA"/>
</dbReference>
<protein>
    <submittedName>
        <fullName evidence="1">Uncharacterized protein</fullName>
    </submittedName>
</protein>
<evidence type="ECO:0000313" key="2">
    <source>
        <dbReference type="Proteomes" id="UP001148737"/>
    </source>
</evidence>
<organism evidence="1 2">
    <name type="scientific">Lecanicillium saksenae</name>
    <dbReference type="NCBI Taxonomy" id="468837"/>
    <lineage>
        <taxon>Eukaryota</taxon>
        <taxon>Fungi</taxon>
        <taxon>Dikarya</taxon>
        <taxon>Ascomycota</taxon>
        <taxon>Pezizomycotina</taxon>
        <taxon>Sordariomycetes</taxon>
        <taxon>Hypocreomycetidae</taxon>
        <taxon>Hypocreales</taxon>
        <taxon>Cordycipitaceae</taxon>
        <taxon>Lecanicillium</taxon>
    </lineage>
</organism>